<dbReference type="WBParaSite" id="ES5_v2.g8318.t1">
    <property type="protein sequence ID" value="ES5_v2.g8318.t1"/>
    <property type="gene ID" value="ES5_v2.g8318"/>
</dbReference>
<protein>
    <submittedName>
        <fullName evidence="2">Uncharacterized protein</fullName>
    </submittedName>
</protein>
<sequence>MQPKDRFPKLWLCDEFYALCSDTPMSEFLPKFSKFDLKYLRLYKQNLSWEGYQILTSSGSLETLIIFSSAIKYSDGTFVTLDKLLQNLRSLKNFQLHESDSDIFKGNTVKNLLKFLLTFKNLKQFHIFQLTETFDFSSFMDYILANETVDIVLKYAYNVPLSDAYVRMLHNFIDQILQNPPKKIPDIYYLDLEDRRQYREYKKLRNGYPS</sequence>
<reference evidence="2" key="1">
    <citation type="submission" date="2022-11" db="UniProtKB">
        <authorList>
            <consortium name="WormBaseParasite"/>
        </authorList>
    </citation>
    <scope>IDENTIFICATION</scope>
</reference>
<dbReference type="Proteomes" id="UP000887579">
    <property type="component" value="Unplaced"/>
</dbReference>
<organism evidence="1 2">
    <name type="scientific">Panagrolaimus sp. ES5</name>
    <dbReference type="NCBI Taxonomy" id="591445"/>
    <lineage>
        <taxon>Eukaryota</taxon>
        <taxon>Metazoa</taxon>
        <taxon>Ecdysozoa</taxon>
        <taxon>Nematoda</taxon>
        <taxon>Chromadorea</taxon>
        <taxon>Rhabditida</taxon>
        <taxon>Tylenchina</taxon>
        <taxon>Panagrolaimomorpha</taxon>
        <taxon>Panagrolaimoidea</taxon>
        <taxon>Panagrolaimidae</taxon>
        <taxon>Panagrolaimus</taxon>
    </lineage>
</organism>
<accession>A0AC34GU50</accession>
<name>A0AC34GU50_9BILA</name>
<evidence type="ECO:0000313" key="2">
    <source>
        <dbReference type="WBParaSite" id="ES5_v2.g8318.t1"/>
    </source>
</evidence>
<evidence type="ECO:0000313" key="1">
    <source>
        <dbReference type="Proteomes" id="UP000887579"/>
    </source>
</evidence>
<proteinExistence type="predicted"/>